<comment type="similarity">
    <text evidence="1 8">Belongs to the NTAQ1 family.</text>
</comment>
<dbReference type="Gene3D" id="3.10.620.10">
    <property type="entry name" value="Protein N-terminal glutamine amidohydrolase, alpha beta roll"/>
    <property type="match status" value="1"/>
</dbReference>
<dbReference type="EC" id="3.5.1.122" evidence="3 8"/>
<dbReference type="PANTHER" id="PTHR13035">
    <property type="entry name" value="PROTEIN N-TERMINAL GLUTAMINE AMIDOHYDROLASE"/>
    <property type="match status" value="1"/>
</dbReference>
<comment type="caution">
    <text evidence="10">The sequence shown here is derived from an EMBL/GenBank/DDBJ whole genome shotgun (WGS) entry which is preliminary data.</text>
</comment>
<dbReference type="Proteomes" id="UP001438707">
    <property type="component" value="Unassembled WGS sequence"/>
</dbReference>
<proteinExistence type="inferred from homology"/>
<evidence type="ECO:0000313" key="11">
    <source>
        <dbReference type="Proteomes" id="UP001438707"/>
    </source>
</evidence>
<evidence type="ECO:0000256" key="8">
    <source>
        <dbReference type="RuleBase" id="RU367082"/>
    </source>
</evidence>
<dbReference type="GO" id="GO:0005634">
    <property type="term" value="C:nucleus"/>
    <property type="evidence" value="ECO:0007669"/>
    <property type="project" value="TreeGrafter"/>
</dbReference>
<dbReference type="GO" id="GO:0008418">
    <property type="term" value="F:protein-N-terminal asparagine amidohydrolase activity"/>
    <property type="evidence" value="ECO:0007669"/>
    <property type="project" value="UniProtKB-UniRule"/>
</dbReference>
<sequence>MAVNSPALDPEVAAKLQRPLSLAYTAWYCEENIYHLLSQLTLDRRTVGQLYAVFLSNPNRQLPLWCQKSGDDSHNGFICYDYHVIALEICSDKQTLVYDFDSLLPFPAKWDAFAATTIPPLPPSLRLDFARYFHVIEAATFLEGFASDRSHMKWPDGSWKAPPPPHSCISAKDGCNMNLESFISMQPINEQGSTVHGQLMNEEIFIKWVLAGGQS</sequence>
<evidence type="ECO:0000256" key="6">
    <source>
        <dbReference type="ARBA" id="ARBA00029677"/>
    </source>
</evidence>
<evidence type="ECO:0000256" key="4">
    <source>
        <dbReference type="ARBA" id="ARBA00021247"/>
    </source>
</evidence>
<dbReference type="InterPro" id="IPR039733">
    <property type="entry name" value="NTAQ1"/>
</dbReference>
<comment type="function">
    <text evidence="8">Mediates the side-chain deamidation of N-terminal glutamine residues to glutamate, an important step in N-end rule pathway of protein degradation. Conversion of the resulting N-terminal glutamine to glutamate renders the protein susceptible to arginylation, polyubiquitination and degradation as specified by the N-end rule. Does not act on substrates with internal or C-terminal glutamine and does not act on non-glutamine residues in any position.</text>
</comment>
<dbReference type="Pfam" id="PF09764">
    <property type="entry name" value="Nt_Gln_amidase"/>
    <property type="match status" value="1"/>
</dbReference>
<comment type="catalytic activity">
    <reaction evidence="7 8">
        <text>N-terminal L-glutaminyl-[protein] + H2O = N-terminal L-glutamyl-[protein] + NH4(+)</text>
        <dbReference type="Rhea" id="RHEA:50680"/>
        <dbReference type="Rhea" id="RHEA-COMP:12668"/>
        <dbReference type="Rhea" id="RHEA-COMP:12777"/>
        <dbReference type="ChEBI" id="CHEBI:15377"/>
        <dbReference type="ChEBI" id="CHEBI:28938"/>
        <dbReference type="ChEBI" id="CHEBI:64721"/>
        <dbReference type="ChEBI" id="CHEBI:64722"/>
        <dbReference type="EC" id="3.5.1.122"/>
    </reaction>
</comment>
<dbReference type="InterPro" id="IPR023128">
    <property type="entry name" value="Prot_N_Gln_amidohydro_ab_roll"/>
</dbReference>
<reference evidence="10 11" key="1">
    <citation type="journal article" date="2024" name="Nat. Commun.">
        <title>Phylogenomics reveals the evolutionary origins of lichenization in chlorophyte algae.</title>
        <authorList>
            <person name="Puginier C."/>
            <person name="Libourel C."/>
            <person name="Otte J."/>
            <person name="Skaloud P."/>
            <person name="Haon M."/>
            <person name="Grisel S."/>
            <person name="Petersen M."/>
            <person name="Berrin J.G."/>
            <person name="Delaux P.M."/>
            <person name="Dal Grande F."/>
            <person name="Keller J."/>
        </authorList>
    </citation>
    <scope>NUCLEOTIDE SEQUENCE [LARGE SCALE GENOMIC DNA]</scope>
    <source>
        <strain evidence="10 11">SAG 2145</strain>
    </source>
</reference>
<evidence type="ECO:0000256" key="1">
    <source>
        <dbReference type="ARBA" id="ARBA00008985"/>
    </source>
</evidence>
<name>A0AAW1S716_9CHLO</name>
<dbReference type="EMBL" id="JALJOS010000003">
    <property type="protein sequence ID" value="KAK9841278.1"/>
    <property type="molecule type" value="Genomic_DNA"/>
</dbReference>
<evidence type="ECO:0000256" key="7">
    <source>
        <dbReference type="ARBA" id="ARBA00048768"/>
    </source>
</evidence>
<accession>A0AAW1S716</accession>
<dbReference type="GO" id="GO:0070773">
    <property type="term" value="F:protein-N-terminal glutamine amidohydrolase activity"/>
    <property type="evidence" value="ECO:0007669"/>
    <property type="project" value="UniProtKB-UniRule"/>
</dbReference>
<dbReference type="AlphaFoldDB" id="A0AAW1S716"/>
<keyword evidence="11" id="KW-1185">Reference proteome</keyword>
<protein>
    <recommendedName>
        <fullName evidence="4 8">Protein N-terminal glutamine amidohydrolase</fullName>
        <ecNumber evidence="3 8">3.5.1.122</ecNumber>
    </recommendedName>
    <alternativeName>
        <fullName evidence="6 8">Protein NH2-terminal glutamine deamidase</fullName>
    </alternativeName>
</protein>
<evidence type="ECO:0000256" key="3">
    <source>
        <dbReference type="ARBA" id="ARBA00012718"/>
    </source>
</evidence>
<dbReference type="GO" id="GO:0005829">
    <property type="term" value="C:cytosol"/>
    <property type="evidence" value="ECO:0007669"/>
    <property type="project" value="TreeGrafter"/>
</dbReference>
<evidence type="ECO:0000256" key="5">
    <source>
        <dbReference type="ARBA" id="ARBA00022801"/>
    </source>
</evidence>
<evidence type="ECO:0000256" key="2">
    <source>
        <dbReference type="ARBA" id="ARBA00011245"/>
    </source>
</evidence>
<dbReference type="InterPro" id="IPR037132">
    <property type="entry name" value="N_Gln_amidohydro_ab_roll_sf"/>
</dbReference>
<comment type="subunit">
    <text evidence="2 8">Monomer.</text>
</comment>
<keyword evidence="5 8" id="KW-0378">Hydrolase</keyword>
<dbReference type="PANTHER" id="PTHR13035:SF0">
    <property type="entry name" value="PROTEIN N-TERMINAL GLUTAMINE AMIDOHYDROLASE"/>
    <property type="match status" value="1"/>
</dbReference>
<organism evidence="10 11">
    <name type="scientific">Apatococcus lobatus</name>
    <dbReference type="NCBI Taxonomy" id="904363"/>
    <lineage>
        <taxon>Eukaryota</taxon>
        <taxon>Viridiplantae</taxon>
        <taxon>Chlorophyta</taxon>
        <taxon>core chlorophytes</taxon>
        <taxon>Trebouxiophyceae</taxon>
        <taxon>Chlorellales</taxon>
        <taxon>Chlorellaceae</taxon>
        <taxon>Apatococcus</taxon>
    </lineage>
</organism>
<feature type="domain" description="Protein N-terminal glutamine amidohydrolase alpha beta roll" evidence="9">
    <location>
        <begin position="24"/>
        <end position="206"/>
    </location>
</feature>
<gene>
    <name evidence="10" type="ORF">WJX74_003027</name>
</gene>
<evidence type="ECO:0000259" key="9">
    <source>
        <dbReference type="Pfam" id="PF09764"/>
    </source>
</evidence>
<evidence type="ECO:0000313" key="10">
    <source>
        <dbReference type="EMBL" id="KAK9841278.1"/>
    </source>
</evidence>